<evidence type="ECO:0000313" key="2">
    <source>
        <dbReference type="Proteomes" id="UP000886998"/>
    </source>
</evidence>
<keyword evidence="2" id="KW-1185">Reference proteome</keyword>
<dbReference type="AlphaFoldDB" id="A0A8X6YBH4"/>
<gene>
    <name evidence="1" type="primary">NCL1_34539</name>
    <name evidence="1" type="ORF">TNIN_267451</name>
</gene>
<dbReference type="Proteomes" id="UP000886998">
    <property type="component" value="Unassembled WGS sequence"/>
</dbReference>
<dbReference type="EMBL" id="BMAV01016617">
    <property type="protein sequence ID" value="GFY67558.1"/>
    <property type="molecule type" value="Genomic_DNA"/>
</dbReference>
<reference evidence="1" key="1">
    <citation type="submission" date="2020-08" db="EMBL/GenBank/DDBJ databases">
        <title>Multicomponent nature underlies the extraordinary mechanical properties of spider dragline silk.</title>
        <authorList>
            <person name="Kono N."/>
            <person name="Nakamura H."/>
            <person name="Mori M."/>
            <person name="Yoshida Y."/>
            <person name="Ohtoshi R."/>
            <person name="Malay A.D."/>
            <person name="Moran D.A.P."/>
            <person name="Tomita M."/>
            <person name="Numata K."/>
            <person name="Arakawa K."/>
        </authorList>
    </citation>
    <scope>NUCLEOTIDE SEQUENCE</scope>
</reference>
<comment type="caution">
    <text evidence="1">The sequence shown here is derived from an EMBL/GenBank/DDBJ whole genome shotgun (WGS) entry which is preliminary data.</text>
</comment>
<sequence>MDDRLHINNIILFLEEAISFVVMYNNLSWDPPVSISQLAPTTASLFQPNTGLAISHHCMEEMVYRHQPEWFEGFEIVIYIQNYLRALMDITPSESFHTRFYFVAFTCHLCVLAIKLGRSEIIRHILVDAVIILYSECNSHRDFVNLNEAALDYLSRHRARHEESEDDGFNTAPED</sequence>
<protein>
    <submittedName>
        <fullName evidence="1">Uncharacterized protein</fullName>
    </submittedName>
</protein>
<organism evidence="1 2">
    <name type="scientific">Trichonephila inaurata madagascariensis</name>
    <dbReference type="NCBI Taxonomy" id="2747483"/>
    <lineage>
        <taxon>Eukaryota</taxon>
        <taxon>Metazoa</taxon>
        <taxon>Ecdysozoa</taxon>
        <taxon>Arthropoda</taxon>
        <taxon>Chelicerata</taxon>
        <taxon>Arachnida</taxon>
        <taxon>Araneae</taxon>
        <taxon>Araneomorphae</taxon>
        <taxon>Entelegynae</taxon>
        <taxon>Araneoidea</taxon>
        <taxon>Nephilidae</taxon>
        <taxon>Trichonephila</taxon>
        <taxon>Trichonephila inaurata</taxon>
    </lineage>
</organism>
<proteinExistence type="predicted"/>
<evidence type="ECO:0000313" key="1">
    <source>
        <dbReference type="EMBL" id="GFY67558.1"/>
    </source>
</evidence>
<dbReference type="OrthoDB" id="6412392at2759"/>
<name>A0A8X6YBH4_9ARAC</name>
<accession>A0A8X6YBH4</accession>